<accession>A0A814Z3I6</accession>
<protein>
    <recommendedName>
        <fullName evidence="4">Transposase domain-containing protein</fullName>
    </recommendedName>
</protein>
<gene>
    <name evidence="1" type="ORF">GPM918_LOCUS25539</name>
    <name evidence="2" type="ORF">SRO942_LOCUS25547</name>
</gene>
<dbReference type="OrthoDB" id="3263820at2759"/>
<dbReference type="PANTHER" id="PTHR46579">
    <property type="entry name" value="F5/8 TYPE C DOMAIN-CONTAINING PROTEIN-RELATED"/>
    <property type="match status" value="1"/>
</dbReference>
<organism evidence="1 3">
    <name type="scientific">Didymodactylos carnosus</name>
    <dbReference type="NCBI Taxonomy" id="1234261"/>
    <lineage>
        <taxon>Eukaryota</taxon>
        <taxon>Metazoa</taxon>
        <taxon>Spiralia</taxon>
        <taxon>Gnathifera</taxon>
        <taxon>Rotifera</taxon>
        <taxon>Eurotatoria</taxon>
        <taxon>Bdelloidea</taxon>
        <taxon>Philodinida</taxon>
        <taxon>Philodinidae</taxon>
        <taxon>Didymodactylos</taxon>
    </lineage>
</organism>
<evidence type="ECO:0000313" key="2">
    <source>
        <dbReference type="EMBL" id="CAF4000797.1"/>
    </source>
</evidence>
<dbReference type="Proteomes" id="UP000681722">
    <property type="component" value="Unassembled WGS sequence"/>
</dbReference>
<comment type="caution">
    <text evidence="1">The sequence shown here is derived from an EMBL/GenBank/DDBJ whole genome shotgun (WGS) entry which is preliminary data.</text>
</comment>
<dbReference type="Proteomes" id="UP000663829">
    <property type="component" value="Unassembled WGS sequence"/>
</dbReference>
<dbReference type="AlphaFoldDB" id="A0A814Z3I6"/>
<evidence type="ECO:0000313" key="1">
    <source>
        <dbReference type="EMBL" id="CAF1238540.1"/>
    </source>
</evidence>
<proteinExistence type="predicted"/>
<reference evidence="1" key="1">
    <citation type="submission" date="2021-02" db="EMBL/GenBank/DDBJ databases">
        <authorList>
            <person name="Nowell W R."/>
        </authorList>
    </citation>
    <scope>NUCLEOTIDE SEQUENCE</scope>
</reference>
<evidence type="ECO:0008006" key="4">
    <source>
        <dbReference type="Google" id="ProtNLM"/>
    </source>
</evidence>
<sequence>MSRVFFAKSNAERQRAKRALQREKNLAAAIKSSDDDDTSVNKMDVPLAYPLSMDDQLSSHDLFQKDDLASQQQNNITFAESTSNDDDDDADLDELIRASDVNYERKVYTDSFLSIHNACEIIIKLARRLNLDKNKTRILLQGIRSLLPQNNKLPRTIVGLMKILGMNISKKVVYYCAECLTCLKTPQQMPCSHNCALNNNYRPFSKVSELTINNIKDEIRCTIEKYGNVIIDYPNRSKLSLPCDVPNADVYQNLSSTTSIKNGQKQITVMLHTDGAPVTKMGGKSLWPIQATICEIPPPLRDHKQATMIFGAWLGSHHPDRNLLWGNIIKQLKELFTEENKVAINKQQFKFIVRVQLVTFDLPALALNCNIIQFNGYNACPYCKITGKAIEKQVFYPHSPDQYPPKTIDDYRRYGASNSLNITTIGIKGPTPLTDILLFPVQISIDYMHLICSGHVKTLIGYWHKMLLPRVFMEASDYLISIVLPHCFNYQFMSLMDYNHWKTKLFRDFLLFISPVFCILFLPDKYALHFLYYFIYIRTLYHYETVSELNDIDLLFEEYLKNLSLLYGPKSELFTIHLHSHLKTQVIRHGALSMTSCFSRESYLGLALTMCHGKKYILEQYISWHLIDRSLRENNTIEVSDIFIIERFDERHLDMQMIAYYQTKLIECCAKQNILLDPTIQLQYYACYRRGFKTYHSKAYSRGGKAISYRVSLVNLKCVHSRKRCFADVMFYFKLSNVFYAFVKKYPCADLSLADGLKTVVIPQNLIERLDHYYGLFNAKQNSYKIIPVTDIINKVIKMNWCDENIYVFTDVVIDWEHD</sequence>
<evidence type="ECO:0000313" key="3">
    <source>
        <dbReference type="Proteomes" id="UP000663829"/>
    </source>
</evidence>
<name>A0A814Z3I6_9BILA</name>
<dbReference type="PANTHER" id="PTHR46579:SF1">
    <property type="entry name" value="F5_8 TYPE C DOMAIN-CONTAINING PROTEIN"/>
    <property type="match status" value="1"/>
</dbReference>
<keyword evidence="3" id="KW-1185">Reference proteome</keyword>
<dbReference type="EMBL" id="CAJNOQ010009952">
    <property type="protein sequence ID" value="CAF1238540.1"/>
    <property type="molecule type" value="Genomic_DNA"/>
</dbReference>
<dbReference type="EMBL" id="CAJOBC010009959">
    <property type="protein sequence ID" value="CAF4000797.1"/>
    <property type="molecule type" value="Genomic_DNA"/>
</dbReference>